<organism evidence="2 4">
    <name type="scientific">Janibacter indicus</name>
    <dbReference type="NCBI Taxonomy" id="857417"/>
    <lineage>
        <taxon>Bacteria</taxon>
        <taxon>Bacillati</taxon>
        <taxon>Actinomycetota</taxon>
        <taxon>Actinomycetes</taxon>
        <taxon>Micrococcales</taxon>
        <taxon>Intrasporangiaceae</taxon>
        <taxon>Janibacter</taxon>
    </lineage>
</organism>
<dbReference type="Proteomes" id="UP000182938">
    <property type="component" value="Chromosome"/>
</dbReference>
<dbReference type="InterPro" id="IPR046306">
    <property type="entry name" value="DUF6421"/>
</dbReference>
<dbReference type="Pfam" id="PF19985">
    <property type="entry name" value="DUF6421"/>
    <property type="match status" value="1"/>
</dbReference>
<dbReference type="SUPFAM" id="SSF52317">
    <property type="entry name" value="Class I glutamine amidotransferase-like"/>
    <property type="match status" value="1"/>
</dbReference>
<dbReference type="AlphaFoldDB" id="A0A1L3MF57"/>
<dbReference type="RefSeq" id="WP_072624162.1">
    <property type="nucleotide sequence ID" value="NZ_CP013290.1"/>
</dbReference>
<evidence type="ECO:0000313" key="4">
    <source>
        <dbReference type="Proteomes" id="UP000182938"/>
    </source>
</evidence>
<gene>
    <name evidence="2" type="ORF">ASJ30_05175</name>
    <name evidence="3" type="ORF">IGS73_05205</name>
</gene>
<name>A0A1L3MF57_9MICO</name>
<dbReference type="KEGG" id="jte:ASJ30_05175"/>
<evidence type="ECO:0000313" key="2">
    <source>
        <dbReference type="EMBL" id="APH01003.1"/>
    </source>
</evidence>
<reference evidence="2 4" key="1">
    <citation type="submission" date="2015-11" db="EMBL/GenBank/DDBJ databases">
        <authorList>
            <person name="Zhang Y."/>
            <person name="Guo Z."/>
        </authorList>
    </citation>
    <scope>NUCLEOTIDE SEQUENCE [LARGE SCALE GENOMIC DNA]</scope>
    <source>
        <strain evidence="2 4">YFY001</strain>
    </source>
</reference>
<proteinExistence type="predicted"/>
<keyword evidence="4" id="KW-1185">Reference proteome</keyword>
<dbReference type="Gene3D" id="3.40.50.880">
    <property type="match status" value="1"/>
</dbReference>
<dbReference type="InterPro" id="IPR025646">
    <property type="entry name" value="DUF4350"/>
</dbReference>
<accession>A0A1L3MF57</accession>
<reference evidence="3 5" key="2">
    <citation type="submission" date="2020-10" db="EMBL/GenBank/DDBJ databases">
        <title>Janibacter indicus TT2 genome sequence.</title>
        <authorList>
            <person name="Lee K."/>
            <person name="Ganzorig M."/>
        </authorList>
    </citation>
    <scope>NUCLEOTIDE SEQUENCE [LARGE SCALE GENOMIC DNA]</scope>
    <source>
        <strain evidence="3 5">TT2</strain>
    </source>
</reference>
<evidence type="ECO:0000313" key="3">
    <source>
        <dbReference type="EMBL" id="QOK23788.1"/>
    </source>
</evidence>
<evidence type="ECO:0000259" key="1">
    <source>
        <dbReference type="Pfam" id="PF14258"/>
    </source>
</evidence>
<dbReference type="EMBL" id="CP013290">
    <property type="protein sequence ID" value="APH01003.1"/>
    <property type="molecule type" value="Genomic_DNA"/>
</dbReference>
<feature type="domain" description="DUF4350" evidence="1">
    <location>
        <begin position="92"/>
        <end position="250"/>
    </location>
</feature>
<dbReference type="Pfam" id="PF14258">
    <property type="entry name" value="DUF4350"/>
    <property type="match status" value="1"/>
</dbReference>
<dbReference type="EMBL" id="CP062789">
    <property type="protein sequence ID" value="QOK23788.1"/>
    <property type="molecule type" value="Genomic_DNA"/>
</dbReference>
<dbReference type="Proteomes" id="UP000593998">
    <property type="component" value="Chromosome"/>
</dbReference>
<evidence type="ECO:0000313" key="5">
    <source>
        <dbReference type="Proteomes" id="UP000593998"/>
    </source>
</evidence>
<protein>
    <recommendedName>
        <fullName evidence="1">DUF4350 domain-containing protein</fullName>
    </recommendedName>
</protein>
<dbReference type="InterPro" id="IPR029062">
    <property type="entry name" value="Class_I_gatase-like"/>
</dbReference>
<sequence length="745" mass="80253">MTVTTPFARVLLDQAHSSAWSIDPELAERMNPANPGDASLARAAAVLRERGTEVLAHTDGELTPAALAGTDVLVIAHPAAASSERVAGDLPPVLSPAEVTAVTDHVAKGGGLVVLGECDHDAHGNNLNELLAPFGLKIVSTLVHERADGGRRHQGNATWILGETSTGPGQGVMAGIGELCFYRAGTIDVSGAPGARVLARTSATAHPAAQPLAVTVQHGAGRVVVLADSDLVGDDSIGELDHEEFWVNLVTWAGNGARGLEGSGLEAQAAGGLRTSTSGVEGLEGSAAGGLTASTNVEGSPAWVALKAAVEELRLMQTKDGSLAEDADRERASALVAVMAERITELAPRFPHDADYLAALPVDLQRWVDGGFGVPDFLDSLMAFRPDQHRVEGTQHLAVFPMYTQNGNLDRVFEAVLFDVMWPQWLADVEATYDNPMFLPVRFIDFTPGYDTNSAVLFPETVAVREVPKFSWGAIFCDREAARFRRVTSASAQVLGLDLPPEGERLVASQEVAQATFAMWDLIHDRTHSHGDLPFDPFMIKQRMPFWMYALEELRCDLNTFRQSVTLAEAGHPYARAVQLAILFDRLFRFPVTGDRVRNYDGLGGQLLFAWLHKRGAMRWTDNTLTFDWGQVPAAVVALSDEVETLYREGIDRSRVGHWMAAHQFIAGYVAPHPASAWAKGAEHLPLDGPPKGLTDLVQPDEFPLNVFYEALRKKLAPVIEATRGITGSLDPRAAESAAAERIPA</sequence>